<dbReference type="AlphaFoldDB" id="D8S6X8"/>
<dbReference type="Gramene" id="EFJ20013">
    <property type="protein sequence ID" value="EFJ20013"/>
    <property type="gene ID" value="SELMODRAFT_418717"/>
</dbReference>
<organism evidence="3">
    <name type="scientific">Selaginella moellendorffii</name>
    <name type="common">Spikemoss</name>
    <dbReference type="NCBI Taxonomy" id="88036"/>
    <lineage>
        <taxon>Eukaryota</taxon>
        <taxon>Viridiplantae</taxon>
        <taxon>Streptophyta</taxon>
        <taxon>Embryophyta</taxon>
        <taxon>Tracheophyta</taxon>
        <taxon>Lycopodiopsida</taxon>
        <taxon>Selaginellales</taxon>
        <taxon>Selaginellaceae</taxon>
        <taxon>Selaginella</taxon>
    </lineage>
</organism>
<sequence length="327" mass="36670">MKRKRAEDDSEGEGEEDREGEAEDGEREPEDGKGEAEDDSEGEAEHGEGEAEDDESEAEVEEIGFRSGSSWSKRELKFFKFKVTEVNSFQDFFGEPPCTVFGNSWQEFLDLDMTSAHLVSSTKEISFRSRAIELLVKDIISATKTHKGHESCVDDLVKKLLEYFHYDRNGGSVRSRITIPLRMSHHKTEANPDHTVEDEATTVKMLVVEDKSSEVANDREHKGHHPEAQLLAELVAAVQENERLHKVHDLGDMSEQMVFPGIVFMGTLPTFYLVTMTKALAHCVRRGQRPTFVTESSLGELAVEGCGGGVVELHELKLHQLLQVTKP</sequence>
<keyword evidence="3" id="KW-1185">Reference proteome</keyword>
<feature type="compositionally biased region" description="Acidic residues" evidence="1">
    <location>
        <begin position="50"/>
        <end position="62"/>
    </location>
</feature>
<dbReference type="KEGG" id="smo:SELMODRAFT_418717"/>
<feature type="compositionally biased region" description="Acidic residues" evidence="1">
    <location>
        <begin position="8"/>
        <end position="29"/>
    </location>
</feature>
<evidence type="ECO:0000313" key="3">
    <source>
        <dbReference type="Proteomes" id="UP000001514"/>
    </source>
</evidence>
<name>D8S6X8_SELML</name>
<proteinExistence type="predicted"/>
<reference evidence="2 3" key="1">
    <citation type="journal article" date="2011" name="Science">
        <title>The Selaginella genome identifies genetic changes associated with the evolution of vascular plants.</title>
        <authorList>
            <person name="Banks J.A."/>
            <person name="Nishiyama T."/>
            <person name="Hasebe M."/>
            <person name="Bowman J.L."/>
            <person name="Gribskov M."/>
            <person name="dePamphilis C."/>
            <person name="Albert V.A."/>
            <person name="Aono N."/>
            <person name="Aoyama T."/>
            <person name="Ambrose B.A."/>
            <person name="Ashton N.W."/>
            <person name="Axtell M.J."/>
            <person name="Barker E."/>
            <person name="Barker M.S."/>
            <person name="Bennetzen J.L."/>
            <person name="Bonawitz N.D."/>
            <person name="Chapple C."/>
            <person name="Cheng C."/>
            <person name="Correa L.G."/>
            <person name="Dacre M."/>
            <person name="DeBarry J."/>
            <person name="Dreyer I."/>
            <person name="Elias M."/>
            <person name="Engstrom E.M."/>
            <person name="Estelle M."/>
            <person name="Feng L."/>
            <person name="Finet C."/>
            <person name="Floyd S.K."/>
            <person name="Frommer W.B."/>
            <person name="Fujita T."/>
            <person name="Gramzow L."/>
            <person name="Gutensohn M."/>
            <person name="Harholt J."/>
            <person name="Hattori M."/>
            <person name="Heyl A."/>
            <person name="Hirai T."/>
            <person name="Hiwatashi Y."/>
            <person name="Ishikawa M."/>
            <person name="Iwata M."/>
            <person name="Karol K.G."/>
            <person name="Koehler B."/>
            <person name="Kolukisaoglu U."/>
            <person name="Kubo M."/>
            <person name="Kurata T."/>
            <person name="Lalonde S."/>
            <person name="Li K."/>
            <person name="Li Y."/>
            <person name="Litt A."/>
            <person name="Lyons E."/>
            <person name="Manning G."/>
            <person name="Maruyama T."/>
            <person name="Michael T.P."/>
            <person name="Mikami K."/>
            <person name="Miyazaki S."/>
            <person name="Morinaga S."/>
            <person name="Murata T."/>
            <person name="Mueller-Roeber B."/>
            <person name="Nelson D.R."/>
            <person name="Obara M."/>
            <person name="Oguri Y."/>
            <person name="Olmstead R.G."/>
            <person name="Onodera N."/>
            <person name="Petersen B.L."/>
            <person name="Pils B."/>
            <person name="Prigge M."/>
            <person name="Rensing S.A."/>
            <person name="Riano-Pachon D.M."/>
            <person name="Roberts A.W."/>
            <person name="Sato Y."/>
            <person name="Scheller H.V."/>
            <person name="Schulz B."/>
            <person name="Schulz C."/>
            <person name="Shakirov E.V."/>
            <person name="Shibagaki N."/>
            <person name="Shinohara N."/>
            <person name="Shippen D.E."/>
            <person name="Soerensen I."/>
            <person name="Sotooka R."/>
            <person name="Sugimoto N."/>
            <person name="Sugita M."/>
            <person name="Sumikawa N."/>
            <person name="Tanurdzic M."/>
            <person name="Theissen G."/>
            <person name="Ulvskov P."/>
            <person name="Wakazuki S."/>
            <person name="Weng J.K."/>
            <person name="Willats W.W."/>
            <person name="Wipf D."/>
            <person name="Wolf P.G."/>
            <person name="Yang L."/>
            <person name="Zimmer A.D."/>
            <person name="Zhu Q."/>
            <person name="Mitros T."/>
            <person name="Hellsten U."/>
            <person name="Loque D."/>
            <person name="Otillar R."/>
            <person name="Salamov A."/>
            <person name="Schmutz J."/>
            <person name="Shapiro H."/>
            <person name="Lindquist E."/>
            <person name="Lucas S."/>
            <person name="Rokhsar D."/>
            <person name="Grigoriev I.V."/>
        </authorList>
    </citation>
    <scope>NUCLEOTIDE SEQUENCE [LARGE SCALE GENOMIC DNA]</scope>
</reference>
<protein>
    <submittedName>
        <fullName evidence="2">Uncharacterized protein</fullName>
    </submittedName>
</protein>
<dbReference type="InParanoid" id="D8S6X8"/>
<dbReference type="HOGENOM" id="CLU_851001_0_0_1"/>
<dbReference type="EMBL" id="GL377604">
    <property type="protein sequence ID" value="EFJ20013.1"/>
    <property type="molecule type" value="Genomic_DNA"/>
</dbReference>
<gene>
    <name evidence="2" type="ORF">SELMODRAFT_418717</name>
</gene>
<evidence type="ECO:0000313" key="2">
    <source>
        <dbReference type="EMBL" id="EFJ20013.1"/>
    </source>
</evidence>
<accession>D8S6X8</accession>
<dbReference type="Proteomes" id="UP000001514">
    <property type="component" value="Unassembled WGS sequence"/>
</dbReference>
<evidence type="ECO:0000256" key="1">
    <source>
        <dbReference type="SAM" id="MobiDB-lite"/>
    </source>
</evidence>
<feature type="region of interest" description="Disordered" evidence="1">
    <location>
        <begin position="1"/>
        <end position="65"/>
    </location>
</feature>